<accession>A0A6P1DU02</accession>
<dbReference type="GO" id="GO:0004674">
    <property type="term" value="F:protein serine/threonine kinase activity"/>
    <property type="evidence" value="ECO:0007669"/>
    <property type="project" value="UniProtKB-EC"/>
</dbReference>
<dbReference type="AlphaFoldDB" id="A0A6P1DU02"/>
<sequence>MQDTRPPEPSGIAKCPTGIAGFDEISLGGLPRGRPTLLVGSAGSGKTLFASQFLVNGINCDDEAGVFVSFEESVDELAANLGSLAIDLRAFEAAGRLALRSVPLSPCSVTGAGEFDLEPLFIRIGAAIDAVAAKRVVLDGIANLFAILPSEHILRTELQRLFIWLKDRGVTAIVTGERGIDSISRHGFEEYISDCVVLLDHRVNHQIATRRLRIVKYRGSAHGADEYPFLLGDEGFVVMPISSAGLDSMASEERISTGVPSLNAMLGGEGFFRGSSILISGTSGTGKSTLAAHVIAATCRRGEPCLYVAMEESPSQIVRNMRSVGIDLQPWIDAGLLHFHATRAQSCGLETHLAIMHRLMLAATPRLVVIDPISAFEVGAETHEVKTLLIRSLDLFKQAGITTLVTSLTHDGDATSQTYRDAGMSSLMDTWLFVRNLEQAGERTRTLYVMKSRGMAHSNQVREFIMTASGIELIDVHVDQAGQLLTGSARALQEALEQSSEKISAEKETHRQALIQRKRALMEARINALRAEFEDEMFALEADVSAEAADKAAKAQALNAASTRRSDKSDKGDPK</sequence>
<name>A0A6P1DU02_9GAMM</name>
<evidence type="ECO:0000256" key="5">
    <source>
        <dbReference type="ARBA" id="ARBA00022777"/>
    </source>
</evidence>
<keyword evidence="3" id="KW-0808">Transferase</keyword>
<reference evidence="10" key="1">
    <citation type="journal article" date="2020" name="Microbiol. Resour. Announc.">
        <title>Draft Genome Sequences of Thiorhodococcus mannitoliphagus and Thiorhodococcus minor, Purple Sulfur Photosynthetic Bacteria in the Gammaproteobacterial Family Chromatiaceae.</title>
        <authorList>
            <person name="Aviles F.A."/>
            <person name="Meyer T.E."/>
            <person name="Kyndt J.A."/>
        </authorList>
    </citation>
    <scope>NUCLEOTIDE SEQUENCE [LARGE SCALE GENOMIC DNA]</scope>
    <source>
        <strain evidence="10">DSM 18266</strain>
    </source>
</reference>
<comment type="caution">
    <text evidence="9">The sequence shown here is derived from an EMBL/GenBank/DDBJ whole genome shotgun (WGS) entry which is preliminary data.</text>
</comment>
<evidence type="ECO:0000256" key="6">
    <source>
        <dbReference type="ARBA" id="ARBA00022801"/>
    </source>
</evidence>
<dbReference type="RefSeq" id="WP_164652424.1">
    <property type="nucleotide sequence ID" value="NZ_JAAIJR010000011.1"/>
</dbReference>
<dbReference type="GO" id="GO:0005524">
    <property type="term" value="F:ATP binding"/>
    <property type="evidence" value="ECO:0007669"/>
    <property type="project" value="InterPro"/>
</dbReference>
<evidence type="ECO:0000256" key="2">
    <source>
        <dbReference type="ARBA" id="ARBA00022553"/>
    </source>
</evidence>
<dbReference type="GO" id="GO:0016787">
    <property type="term" value="F:hydrolase activity"/>
    <property type="evidence" value="ECO:0007669"/>
    <property type="project" value="UniProtKB-KW"/>
</dbReference>
<protein>
    <recommendedName>
        <fullName evidence="1">non-specific serine/threonine protein kinase</fullName>
        <ecNumber evidence="1">2.7.11.1</ecNumber>
    </recommendedName>
</protein>
<dbReference type="PIRSF" id="PIRSF039117">
    <property type="entry name" value="KaiC"/>
    <property type="match status" value="1"/>
</dbReference>
<evidence type="ECO:0000256" key="4">
    <source>
        <dbReference type="ARBA" id="ARBA00022737"/>
    </source>
</evidence>
<dbReference type="Gene3D" id="3.40.50.300">
    <property type="entry name" value="P-loop containing nucleotide triphosphate hydrolases"/>
    <property type="match status" value="2"/>
</dbReference>
<dbReference type="InterPro" id="IPR010624">
    <property type="entry name" value="KaiC_dom"/>
</dbReference>
<dbReference type="Proteomes" id="UP000471640">
    <property type="component" value="Unassembled WGS sequence"/>
</dbReference>
<evidence type="ECO:0000259" key="8">
    <source>
        <dbReference type="PROSITE" id="PS51146"/>
    </source>
</evidence>
<feature type="region of interest" description="Disordered" evidence="7">
    <location>
        <begin position="552"/>
        <end position="575"/>
    </location>
</feature>
<dbReference type="EC" id="2.7.11.1" evidence="1"/>
<feature type="domain" description="KaiC" evidence="8">
    <location>
        <begin position="253"/>
        <end position="487"/>
    </location>
</feature>
<dbReference type="PANTHER" id="PTHR42926:SF1">
    <property type="entry name" value="CIRCADIAN CLOCK OSCILLATOR PROTEIN KAIC 1"/>
    <property type="match status" value="1"/>
</dbReference>
<keyword evidence="6" id="KW-0378">Hydrolase</keyword>
<keyword evidence="5" id="KW-0418">Kinase</keyword>
<keyword evidence="4" id="KW-0677">Repeat</keyword>
<dbReference type="InterPro" id="IPR003593">
    <property type="entry name" value="AAA+_ATPase"/>
</dbReference>
<evidence type="ECO:0000313" key="9">
    <source>
        <dbReference type="EMBL" id="NEX19522.1"/>
    </source>
</evidence>
<dbReference type="NCBIfam" id="NF006799">
    <property type="entry name" value="PRK09302.1"/>
    <property type="match status" value="1"/>
</dbReference>
<keyword evidence="2" id="KW-0597">Phosphoprotein</keyword>
<dbReference type="PROSITE" id="PS51146">
    <property type="entry name" value="KAIC"/>
    <property type="match status" value="2"/>
</dbReference>
<dbReference type="InterPro" id="IPR014774">
    <property type="entry name" value="KaiC-like_dom"/>
</dbReference>
<dbReference type="EMBL" id="JAAIJR010000011">
    <property type="protein sequence ID" value="NEX19522.1"/>
    <property type="molecule type" value="Genomic_DNA"/>
</dbReference>
<proteinExistence type="predicted"/>
<dbReference type="InterPro" id="IPR051347">
    <property type="entry name" value="Circadian_clock_KaiC-rel"/>
</dbReference>
<dbReference type="PRINTS" id="PR01874">
    <property type="entry name" value="DNAREPAIRADA"/>
</dbReference>
<dbReference type="InterPro" id="IPR027417">
    <property type="entry name" value="P-loop_NTPase"/>
</dbReference>
<feature type="compositionally biased region" description="Basic and acidic residues" evidence="7">
    <location>
        <begin position="564"/>
        <end position="575"/>
    </location>
</feature>
<reference evidence="9 10" key="2">
    <citation type="submission" date="2020-02" db="EMBL/GenBank/DDBJ databases">
        <title>Genome sequences of Thiorhodococcus mannitoliphagus and Thiorhodococcus minor, purple sulfur photosynthetic bacteria in the gammaproteobacterial family, Chromatiaceae.</title>
        <authorList>
            <person name="Aviles F.A."/>
            <person name="Meyer T.E."/>
            <person name="Kyndt J.A."/>
        </authorList>
    </citation>
    <scope>NUCLEOTIDE SEQUENCE [LARGE SCALE GENOMIC DNA]</scope>
    <source>
        <strain evidence="9 10">DSM 18266</strain>
    </source>
</reference>
<evidence type="ECO:0000256" key="7">
    <source>
        <dbReference type="SAM" id="MobiDB-lite"/>
    </source>
</evidence>
<dbReference type="Pfam" id="PF06745">
    <property type="entry name" value="ATPase"/>
    <property type="match status" value="2"/>
</dbReference>
<evidence type="ECO:0000313" key="10">
    <source>
        <dbReference type="Proteomes" id="UP000471640"/>
    </source>
</evidence>
<evidence type="ECO:0000256" key="1">
    <source>
        <dbReference type="ARBA" id="ARBA00012513"/>
    </source>
</evidence>
<dbReference type="InterPro" id="IPR030665">
    <property type="entry name" value="KaiC"/>
</dbReference>
<gene>
    <name evidence="9" type="ORF">G3480_04205</name>
</gene>
<dbReference type="SUPFAM" id="SSF52540">
    <property type="entry name" value="P-loop containing nucleoside triphosphate hydrolases"/>
    <property type="match status" value="2"/>
</dbReference>
<keyword evidence="10" id="KW-1185">Reference proteome</keyword>
<dbReference type="SMART" id="SM00382">
    <property type="entry name" value="AAA"/>
    <property type="match status" value="2"/>
</dbReference>
<feature type="domain" description="KaiC" evidence="8">
    <location>
        <begin position="13"/>
        <end position="252"/>
    </location>
</feature>
<organism evidence="9 10">
    <name type="scientific">Thiorhodococcus mannitoliphagus</name>
    <dbReference type="NCBI Taxonomy" id="329406"/>
    <lineage>
        <taxon>Bacteria</taxon>
        <taxon>Pseudomonadati</taxon>
        <taxon>Pseudomonadota</taxon>
        <taxon>Gammaproteobacteria</taxon>
        <taxon>Chromatiales</taxon>
        <taxon>Chromatiaceae</taxon>
        <taxon>Thiorhodococcus</taxon>
    </lineage>
</organism>
<evidence type="ECO:0000256" key="3">
    <source>
        <dbReference type="ARBA" id="ARBA00022679"/>
    </source>
</evidence>
<dbReference type="PANTHER" id="PTHR42926">
    <property type="match status" value="1"/>
</dbReference>